<dbReference type="InterPro" id="IPR018314">
    <property type="entry name" value="RsmB/NOL1/NOP2-like_CS"/>
</dbReference>
<dbReference type="EMBL" id="JACSNX010000004">
    <property type="protein sequence ID" value="MBM6850822.1"/>
    <property type="molecule type" value="Genomic_DNA"/>
</dbReference>
<dbReference type="Gene3D" id="3.30.70.1170">
    <property type="entry name" value="Sun protein, domain 3"/>
    <property type="match status" value="1"/>
</dbReference>
<dbReference type="PRINTS" id="PR02008">
    <property type="entry name" value="RCMTFAMILY"/>
</dbReference>
<dbReference type="EC" id="2.1.1.176" evidence="4"/>
<evidence type="ECO:0000256" key="11">
    <source>
        <dbReference type="ARBA" id="ARBA00030399"/>
    </source>
</evidence>
<comment type="subcellular location">
    <subcellularLocation>
        <location evidence="2">Cytoplasm</location>
    </subcellularLocation>
</comment>
<evidence type="ECO:0000256" key="2">
    <source>
        <dbReference type="ARBA" id="ARBA00004496"/>
    </source>
</evidence>
<feature type="active site" description="Nucleophile" evidence="14">
    <location>
        <position position="383"/>
    </location>
</feature>
<evidence type="ECO:0000313" key="16">
    <source>
        <dbReference type="EMBL" id="MBM6850822.1"/>
    </source>
</evidence>
<proteinExistence type="inferred from homology"/>
<dbReference type="InterPro" id="IPR035926">
    <property type="entry name" value="NusB-like_sf"/>
</dbReference>
<dbReference type="Gene3D" id="3.40.50.150">
    <property type="entry name" value="Vaccinia Virus protein VP39"/>
    <property type="match status" value="1"/>
</dbReference>
<dbReference type="PROSITE" id="PS51686">
    <property type="entry name" value="SAM_MT_RSMB_NOP"/>
    <property type="match status" value="1"/>
</dbReference>
<evidence type="ECO:0000256" key="14">
    <source>
        <dbReference type="PROSITE-ProRule" id="PRU01023"/>
    </source>
</evidence>
<dbReference type="SUPFAM" id="SSF53335">
    <property type="entry name" value="S-adenosyl-L-methionine-dependent methyltransferases"/>
    <property type="match status" value="1"/>
</dbReference>
<feature type="binding site" evidence="14">
    <location>
        <position position="313"/>
    </location>
    <ligand>
        <name>S-adenosyl-L-methionine</name>
        <dbReference type="ChEBI" id="CHEBI:59789"/>
    </ligand>
</feature>
<name>A0ABS2FT83_9FIRM</name>
<dbReference type="NCBIfam" id="TIGR00563">
    <property type="entry name" value="rsmB"/>
    <property type="match status" value="1"/>
</dbReference>
<keyword evidence="9 14" id="KW-0949">S-adenosyl-L-methionine</keyword>
<evidence type="ECO:0000256" key="13">
    <source>
        <dbReference type="ARBA" id="ARBA00047283"/>
    </source>
</evidence>
<evidence type="ECO:0000256" key="10">
    <source>
        <dbReference type="ARBA" id="ARBA00022884"/>
    </source>
</evidence>
<keyword evidence="8 14" id="KW-0808">Transferase</keyword>
<dbReference type="InterPro" id="IPR054728">
    <property type="entry name" value="RsmB-like_ferredoxin"/>
</dbReference>
<dbReference type="SUPFAM" id="SSF48013">
    <property type="entry name" value="NusB-like"/>
    <property type="match status" value="1"/>
</dbReference>
<dbReference type="CDD" id="cd02440">
    <property type="entry name" value="AdoMet_MTases"/>
    <property type="match status" value="1"/>
</dbReference>
<evidence type="ECO:0000256" key="6">
    <source>
        <dbReference type="ARBA" id="ARBA00022552"/>
    </source>
</evidence>
<dbReference type="Pfam" id="PF01189">
    <property type="entry name" value="Methyltr_RsmB-F"/>
    <property type="match status" value="1"/>
</dbReference>
<evidence type="ECO:0000256" key="1">
    <source>
        <dbReference type="ARBA" id="ARBA00002724"/>
    </source>
</evidence>
<evidence type="ECO:0000256" key="5">
    <source>
        <dbReference type="ARBA" id="ARBA00022490"/>
    </source>
</evidence>
<protein>
    <recommendedName>
        <fullName evidence="4">16S rRNA (cytosine(967)-C(5))-methyltransferase</fullName>
        <ecNumber evidence="4">2.1.1.176</ecNumber>
    </recommendedName>
    <alternativeName>
        <fullName evidence="11">16S rRNA m5C967 methyltransferase</fullName>
    </alternativeName>
    <alternativeName>
        <fullName evidence="12">rRNA (cytosine-C(5)-)-methyltransferase RsmB</fullName>
    </alternativeName>
</protein>
<dbReference type="InterPro" id="IPR004573">
    <property type="entry name" value="rRNA_ssu_MeTfrase_B"/>
</dbReference>
<dbReference type="NCBIfam" id="NF011494">
    <property type="entry name" value="PRK14902.1"/>
    <property type="match status" value="1"/>
</dbReference>
<organism evidence="16 17">
    <name type="scientific">Oscillibacter valericigenes</name>
    <dbReference type="NCBI Taxonomy" id="351091"/>
    <lineage>
        <taxon>Bacteria</taxon>
        <taxon>Bacillati</taxon>
        <taxon>Bacillota</taxon>
        <taxon>Clostridia</taxon>
        <taxon>Eubacteriales</taxon>
        <taxon>Oscillospiraceae</taxon>
        <taxon>Oscillibacter</taxon>
    </lineage>
</organism>
<dbReference type="PROSITE" id="PS01153">
    <property type="entry name" value="NOL1_NOP2_SUN"/>
    <property type="match status" value="1"/>
</dbReference>
<keyword evidence="17" id="KW-1185">Reference proteome</keyword>
<evidence type="ECO:0000256" key="9">
    <source>
        <dbReference type="ARBA" id="ARBA00022691"/>
    </source>
</evidence>
<keyword evidence="7 14" id="KW-0489">Methyltransferase</keyword>
<evidence type="ECO:0000256" key="3">
    <source>
        <dbReference type="ARBA" id="ARBA00007494"/>
    </source>
</evidence>
<gene>
    <name evidence="16" type="primary">rsmB</name>
    <name evidence="16" type="ORF">H9X91_05135</name>
</gene>
<dbReference type="InterPro" id="IPR029063">
    <property type="entry name" value="SAM-dependent_MTases_sf"/>
</dbReference>
<evidence type="ECO:0000259" key="15">
    <source>
        <dbReference type="PROSITE" id="PS51686"/>
    </source>
</evidence>
<dbReference type="PANTHER" id="PTHR22807:SF53">
    <property type="entry name" value="RIBOSOMAL RNA SMALL SUBUNIT METHYLTRANSFERASE B-RELATED"/>
    <property type="match status" value="1"/>
</dbReference>
<feature type="binding site" evidence="14">
    <location>
        <position position="331"/>
    </location>
    <ligand>
        <name>S-adenosyl-L-methionine</name>
        <dbReference type="ChEBI" id="CHEBI:59789"/>
    </ligand>
</feature>
<evidence type="ECO:0000256" key="7">
    <source>
        <dbReference type="ARBA" id="ARBA00022603"/>
    </source>
</evidence>
<dbReference type="GO" id="GO:0008168">
    <property type="term" value="F:methyltransferase activity"/>
    <property type="evidence" value="ECO:0007669"/>
    <property type="project" value="UniProtKB-KW"/>
</dbReference>
<dbReference type="InterPro" id="IPR001678">
    <property type="entry name" value="MeTrfase_RsmB-F_NOP2_dom"/>
</dbReference>
<dbReference type="GO" id="GO:0032259">
    <property type="term" value="P:methylation"/>
    <property type="evidence" value="ECO:0007669"/>
    <property type="project" value="UniProtKB-KW"/>
</dbReference>
<evidence type="ECO:0000313" key="17">
    <source>
        <dbReference type="Proteomes" id="UP000719500"/>
    </source>
</evidence>
<comment type="caution">
    <text evidence="16">The sequence shown here is derived from an EMBL/GenBank/DDBJ whole genome shotgun (WGS) entry which is preliminary data.</text>
</comment>
<feature type="domain" description="SAM-dependent MTase RsmB/NOP-type" evidence="15">
    <location>
        <begin position="172"/>
        <end position="442"/>
    </location>
</feature>
<dbReference type="InterPro" id="IPR006027">
    <property type="entry name" value="NusB_RsmB_TIM44"/>
</dbReference>
<dbReference type="Proteomes" id="UP000719500">
    <property type="component" value="Unassembled WGS sequence"/>
</dbReference>
<comment type="catalytic activity">
    <reaction evidence="13">
        <text>cytidine(967) in 16S rRNA + S-adenosyl-L-methionine = 5-methylcytidine(967) in 16S rRNA + S-adenosyl-L-homocysteine + H(+)</text>
        <dbReference type="Rhea" id="RHEA:42748"/>
        <dbReference type="Rhea" id="RHEA-COMP:10219"/>
        <dbReference type="Rhea" id="RHEA-COMP:10220"/>
        <dbReference type="ChEBI" id="CHEBI:15378"/>
        <dbReference type="ChEBI" id="CHEBI:57856"/>
        <dbReference type="ChEBI" id="CHEBI:59789"/>
        <dbReference type="ChEBI" id="CHEBI:74483"/>
        <dbReference type="ChEBI" id="CHEBI:82748"/>
        <dbReference type="EC" id="2.1.1.176"/>
    </reaction>
</comment>
<accession>A0ABS2FT83</accession>
<feature type="binding site" evidence="14">
    <location>
        <position position="286"/>
    </location>
    <ligand>
        <name>S-adenosyl-L-methionine</name>
        <dbReference type="ChEBI" id="CHEBI:59789"/>
    </ligand>
</feature>
<dbReference type="PANTHER" id="PTHR22807">
    <property type="entry name" value="NOP2 YEAST -RELATED NOL1/NOP2/FMU SUN DOMAIN-CONTAINING"/>
    <property type="match status" value="1"/>
</dbReference>
<feature type="binding site" evidence="14">
    <location>
        <begin position="262"/>
        <end position="268"/>
    </location>
    <ligand>
        <name>S-adenosyl-L-methionine</name>
        <dbReference type="ChEBI" id="CHEBI:59789"/>
    </ligand>
</feature>
<reference evidence="16 17" key="1">
    <citation type="journal article" date="2021" name="Sci. Rep.">
        <title>The distribution of antibiotic resistance genes in chicken gut microbiota commensals.</title>
        <authorList>
            <person name="Juricova H."/>
            <person name="Matiasovicova J."/>
            <person name="Kubasova T."/>
            <person name="Cejkova D."/>
            <person name="Rychlik I."/>
        </authorList>
    </citation>
    <scope>NUCLEOTIDE SEQUENCE [LARGE SCALE GENOMIC DNA]</scope>
    <source>
        <strain evidence="16 17">An411</strain>
    </source>
</reference>
<comment type="similarity">
    <text evidence="3 14">Belongs to the class I-like SAM-binding methyltransferase superfamily. RsmB/NOP family.</text>
</comment>
<keyword evidence="5" id="KW-0963">Cytoplasm</keyword>
<dbReference type="Pfam" id="PF22458">
    <property type="entry name" value="RsmF-B_ferredox"/>
    <property type="match status" value="1"/>
</dbReference>
<dbReference type="Gene3D" id="1.10.940.10">
    <property type="entry name" value="NusB-like"/>
    <property type="match status" value="1"/>
</dbReference>
<dbReference type="InterPro" id="IPR023267">
    <property type="entry name" value="RCMT"/>
</dbReference>
<evidence type="ECO:0000256" key="4">
    <source>
        <dbReference type="ARBA" id="ARBA00012140"/>
    </source>
</evidence>
<comment type="function">
    <text evidence="1">Specifically methylates the cytosine at position 967 (m5C967) of 16S rRNA.</text>
</comment>
<evidence type="ECO:0000256" key="12">
    <source>
        <dbReference type="ARBA" id="ARBA00031088"/>
    </source>
</evidence>
<dbReference type="Pfam" id="PF01029">
    <property type="entry name" value="NusB"/>
    <property type="match status" value="1"/>
</dbReference>
<keyword evidence="6" id="KW-0698">rRNA processing</keyword>
<dbReference type="RefSeq" id="WP_204803198.1">
    <property type="nucleotide sequence ID" value="NZ_JACSNX010000004.1"/>
</dbReference>
<dbReference type="InterPro" id="IPR049560">
    <property type="entry name" value="MeTrfase_RsmB-F_NOP2_cat"/>
</dbReference>
<evidence type="ECO:0000256" key="8">
    <source>
        <dbReference type="ARBA" id="ARBA00022679"/>
    </source>
</evidence>
<keyword evidence="10 14" id="KW-0694">RNA-binding</keyword>
<sequence length="448" mass="49147">MRAPNARDTALGVLVSCRTAGAWADAALKAQLRRDGLSGAEAALCSRIVYGVMQNRLLLDFYLGSYCSQKIDHLQPPLAEILRIGAYQILFLDKVPDSAAVNQAVEQAKANGRAKASGLVNAVLRQVSRNKNDLPLIPDRDEVQYLSIRYSHPKWLVKRLLALLGREEAEVALAADNATAPLTVQINPLKTTMEDLTAELESSGVIVRKHPWVPGSLELEHAGDLTALAPFQDGKFLVQDPAARLVSQIAGVRPGMRVLDVCAAPGGKSFAAAFQMEDRGGIVACDLHENKLKRIREGAERLGLGCIRTEAADGRVFRPEWEGAFDAVLVDAPCSGLGIIRKKPDIRYKKPDDLFALPVIQRAILDNAAWYVKPGGTLVYSTCTILPEENQEVTDGFLAEHPDFVRTPFALPDPVGETEGQVTLWPHRHHTDGFYICRMERRLLRSDP</sequence>